<keyword evidence="4" id="KW-0560">Oxidoreductase</keyword>
<feature type="domain" description="FAD-binding" evidence="5">
    <location>
        <begin position="390"/>
        <end position="434"/>
    </location>
</feature>
<dbReference type="ExpressionAtlas" id="A0A2K3D1U2">
    <property type="expression patterns" value="baseline and differential"/>
</dbReference>
<dbReference type="InParanoid" id="A0A2K3D1U2"/>
<accession>A0A2K3D1U2</accession>
<organism evidence="6 7">
    <name type="scientific">Chlamydomonas reinhardtii</name>
    <name type="common">Chlamydomonas smithii</name>
    <dbReference type="NCBI Taxonomy" id="3055"/>
    <lineage>
        <taxon>Eukaryota</taxon>
        <taxon>Viridiplantae</taxon>
        <taxon>Chlorophyta</taxon>
        <taxon>core chlorophytes</taxon>
        <taxon>Chlorophyceae</taxon>
        <taxon>CS clade</taxon>
        <taxon>Chlamydomonadales</taxon>
        <taxon>Chlamydomonadaceae</taxon>
        <taxon>Chlamydomonas</taxon>
    </lineage>
</organism>
<dbReference type="PANTHER" id="PTHR46496:SF1">
    <property type="entry name" value="ZEAXANTHIN EPOXIDASE, CHLOROPLASTIC"/>
    <property type="match status" value="1"/>
</dbReference>
<name>A0A2K3D1U2_CHLRE</name>
<keyword evidence="2" id="KW-0285">Flavoprotein</keyword>
<sequence length="550" mass="57438">MRSLALKRPCIGRSAAAARGRVARAVRIQAVHATSPSSSPQRPLDVVVVGAGIGGLVTASALLEAGARVRVYEARSLEQALDGPGGIQVQANGEKVMRLLASPWPTPTAPSSAACSPPSSLSDALYAVGGPVMSGGFRSDRGDYLYYAAVDSTGLKDVRSNGLGISRRSLQNILHAALPAGTVHFGRPLRRFQAPPAGQAGAVKLEFEDGAVESCDVLIGVDGIRSKIRAQVRQEAAAAAAATAGDAATAAAAAAAAAPEKLRYSGTVCWRGRLPMSRVGGGAEWLAKQVNGDTWAEYWGAGIRFGFFNVGSEVARDTFAPGGLRLEGEPQIAWYAFDNRPEDWAPEPGADEVARLADMFKDFAAPVPQIIAALEPSAVSYGRIYDQLPRAAPWASGRVTLLGDAAHAMLPTLGQGGCMAIEDSLELVNELMAAAAAVGGGEGEGGVQTDAAAAAALEAALRRYEASRAPRTGRVAEQSSQVAELAMADKPFTVWLRNTIYRLTPKWAGDKQFEYLFQDYVPAWKEGVRQGRQFGAASSSAPAAQKVGAA</sequence>
<dbReference type="KEGG" id="cre:CHLRE_12g493700v5"/>
<keyword evidence="3" id="KW-0274">FAD</keyword>
<proteinExistence type="predicted"/>
<dbReference type="SUPFAM" id="SSF51905">
    <property type="entry name" value="FAD/NAD(P)-binding domain"/>
    <property type="match status" value="1"/>
</dbReference>
<evidence type="ECO:0000259" key="5">
    <source>
        <dbReference type="Pfam" id="PF01494"/>
    </source>
</evidence>
<evidence type="ECO:0000256" key="1">
    <source>
        <dbReference type="ARBA" id="ARBA00001974"/>
    </source>
</evidence>
<reference evidence="6 7" key="1">
    <citation type="journal article" date="2007" name="Science">
        <title>The Chlamydomonas genome reveals the evolution of key animal and plant functions.</title>
        <authorList>
            <person name="Merchant S.S."/>
            <person name="Prochnik S.E."/>
            <person name="Vallon O."/>
            <person name="Harris E.H."/>
            <person name="Karpowicz S.J."/>
            <person name="Witman G.B."/>
            <person name="Terry A."/>
            <person name="Salamov A."/>
            <person name="Fritz-Laylin L.K."/>
            <person name="Marechal-Drouard L."/>
            <person name="Marshall W.F."/>
            <person name="Qu L.H."/>
            <person name="Nelson D.R."/>
            <person name="Sanderfoot A.A."/>
            <person name="Spalding M.H."/>
            <person name="Kapitonov V.V."/>
            <person name="Ren Q."/>
            <person name="Ferris P."/>
            <person name="Lindquist E."/>
            <person name="Shapiro H."/>
            <person name="Lucas S.M."/>
            <person name="Grimwood J."/>
            <person name="Schmutz J."/>
            <person name="Cardol P."/>
            <person name="Cerutti H."/>
            <person name="Chanfreau G."/>
            <person name="Chen C.L."/>
            <person name="Cognat V."/>
            <person name="Croft M.T."/>
            <person name="Dent R."/>
            <person name="Dutcher S."/>
            <person name="Fernandez E."/>
            <person name="Fukuzawa H."/>
            <person name="Gonzalez-Ballester D."/>
            <person name="Gonzalez-Halphen D."/>
            <person name="Hallmann A."/>
            <person name="Hanikenne M."/>
            <person name="Hippler M."/>
            <person name="Inwood W."/>
            <person name="Jabbari K."/>
            <person name="Kalanon M."/>
            <person name="Kuras R."/>
            <person name="Lefebvre P.A."/>
            <person name="Lemaire S.D."/>
            <person name="Lobanov A.V."/>
            <person name="Lohr M."/>
            <person name="Manuell A."/>
            <person name="Meier I."/>
            <person name="Mets L."/>
            <person name="Mittag M."/>
            <person name="Mittelmeier T."/>
            <person name="Moroney J.V."/>
            <person name="Moseley J."/>
            <person name="Napoli C."/>
            <person name="Nedelcu A.M."/>
            <person name="Niyogi K."/>
            <person name="Novoselov S.V."/>
            <person name="Paulsen I.T."/>
            <person name="Pazour G."/>
            <person name="Purton S."/>
            <person name="Ral J.P."/>
            <person name="Riano-Pachon D.M."/>
            <person name="Riekhof W."/>
            <person name="Rymarquis L."/>
            <person name="Schroda M."/>
            <person name="Stern D."/>
            <person name="Umen J."/>
            <person name="Willows R."/>
            <person name="Wilson N."/>
            <person name="Zimmer S.L."/>
            <person name="Allmer J."/>
            <person name="Balk J."/>
            <person name="Bisova K."/>
            <person name="Chen C.J."/>
            <person name="Elias M."/>
            <person name="Gendler K."/>
            <person name="Hauser C."/>
            <person name="Lamb M.R."/>
            <person name="Ledford H."/>
            <person name="Long J.C."/>
            <person name="Minagawa J."/>
            <person name="Page M.D."/>
            <person name="Pan J."/>
            <person name="Pootakham W."/>
            <person name="Roje S."/>
            <person name="Rose A."/>
            <person name="Stahlberg E."/>
            <person name="Terauchi A.M."/>
            <person name="Yang P."/>
            <person name="Ball S."/>
            <person name="Bowler C."/>
            <person name="Dieckmann C.L."/>
            <person name="Gladyshev V.N."/>
            <person name="Green P."/>
            <person name="Jorgensen R."/>
            <person name="Mayfield S."/>
            <person name="Mueller-Roeber B."/>
            <person name="Rajamani S."/>
            <person name="Sayre R.T."/>
            <person name="Brokstein P."/>
            <person name="Dubchak I."/>
            <person name="Goodstein D."/>
            <person name="Hornick L."/>
            <person name="Huang Y.W."/>
            <person name="Jhaveri J."/>
            <person name="Luo Y."/>
            <person name="Martinez D."/>
            <person name="Ngau W.C."/>
            <person name="Otillar B."/>
            <person name="Poliakov A."/>
            <person name="Porter A."/>
            <person name="Szajkowski L."/>
            <person name="Werner G."/>
            <person name="Zhou K."/>
            <person name="Grigoriev I.V."/>
            <person name="Rokhsar D.S."/>
            <person name="Grossman A.R."/>
        </authorList>
    </citation>
    <scope>NUCLEOTIDE SEQUENCE [LARGE SCALE GENOMIC DNA]</scope>
    <source>
        <strain evidence="7">CC-503</strain>
    </source>
</reference>
<dbReference type="PaxDb" id="3055-EDO97978"/>
<dbReference type="STRING" id="3055.A0A2K3D1U2"/>
<comment type="cofactor">
    <cofactor evidence="1">
        <name>FAD</name>
        <dbReference type="ChEBI" id="CHEBI:57692"/>
    </cofactor>
</comment>
<evidence type="ECO:0000256" key="4">
    <source>
        <dbReference type="ARBA" id="ARBA00023002"/>
    </source>
</evidence>
<evidence type="ECO:0000313" key="6">
    <source>
        <dbReference type="EMBL" id="PNW74503.1"/>
    </source>
</evidence>
<dbReference type="InterPro" id="IPR036188">
    <property type="entry name" value="FAD/NAD-bd_sf"/>
</dbReference>
<dbReference type="GO" id="GO:0071949">
    <property type="term" value="F:FAD binding"/>
    <property type="evidence" value="ECO:0007669"/>
    <property type="project" value="InterPro"/>
</dbReference>
<dbReference type="OMA" id="EANPYAH"/>
<dbReference type="GeneID" id="5726118"/>
<dbReference type="Gramene" id="PNW74503">
    <property type="protein sequence ID" value="PNW74503"/>
    <property type="gene ID" value="CHLRE_12g493700v5"/>
</dbReference>
<dbReference type="PANTHER" id="PTHR46496">
    <property type="match status" value="1"/>
</dbReference>
<dbReference type="Pfam" id="PF01494">
    <property type="entry name" value="FAD_binding_3"/>
    <property type="match status" value="1"/>
</dbReference>
<dbReference type="GO" id="GO:0016491">
    <property type="term" value="F:oxidoreductase activity"/>
    <property type="evidence" value="ECO:0007669"/>
    <property type="project" value="UniProtKB-KW"/>
</dbReference>
<dbReference type="OrthoDB" id="536717at2759"/>
<evidence type="ECO:0000256" key="3">
    <source>
        <dbReference type="ARBA" id="ARBA00022827"/>
    </source>
</evidence>
<evidence type="ECO:0000256" key="2">
    <source>
        <dbReference type="ARBA" id="ARBA00022630"/>
    </source>
</evidence>
<protein>
    <recommendedName>
        <fullName evidence="5">FAD-binding domain-containing protein</fullName>
    </recommendedName>
</protein>
<keyword evidence="7" id="KW-1185">Reference proteome</keyword>
<dbReference type="Pfam" id="PF13450">
    <property type="entry name" value="NAD_binding_8"/>
    <property type="match status" value="1"/>
</dbReference>
<dbReference type="InterPro" id="IPR002938">
    <property type="entry name" value="FAD-bd"/>
</dbReference>
<evidence type="ECO:0000313" key="7">
    <source>
        <dbReference type="Proteomes" id="UP000006906"/>
    </source>
</evidence>
<gene>
    <name evidence="6" type="ORF">CHLRE_12g493700v5</name>
</gene>
<dbReference type="PRINTS" id="PR00420">
    <property type="entry name" value="RNGMNOXGNASE"/>
</dbReference>
<dbReference type="AlphaFoldDB" id="A0A2K3D1U2"/>
<dbReference type="RefSeq" id="XP_042917946.1">
    <property type="nucleotide sequence ID" value="XM_043067962.1"/>
</dbReference>
<dbReference type="Gene3D" id="3.50.50.60">
    <property type="entry name" value="FAD/NAD(P)-binding domain"/>
    <property type="match status" value="1"/>
</dbReference>
<dbReference type="EMBL" id="CM008973">
    <property type="protein sequence ID" value="PNW74503.1"/>
    <property type="molecule type" value="Genomic_DNA"/>
</dbReference>
<dbReference type="Proteomes" id="UP000006906">
    <property type="component" value="Chromosome 12"/>
</dbReference>